<dbReference type="InterPro" id="IPR002686">
    <property type="entry name" value="Transposase_17"/>
</dbReference>
<dbReference type="GO" id="GO:0043565">
    <property type="term" value="F:sequence-specific DNA binding"/>
    <property type="evidence" value="ECO:0007669"/>
    <property type="project" value="TreeGrafter"/>
</dbReference>
<dbReference type="InterPro" id="IPR036515">
    <property type="entry name" value="Transposase_17_sf"/>
</dbReference>
<reference evidence="2" key="1">
    <citation type="submission" date="2021-06" db="EMBL/GenBank/DDBJ databases">
        <title>44 bacteria genomes isolated from Dapeng, Shenzhen.</title>
        <authorList>
            <person name="Zheng W."/>
            <person name="Yu S."/>
            <person name="Huang Y."/>
        </authorList>
    </citation>
    <scope>NUCLEOTIDE SEQUENCE</scope>
    <source>
        <strain evidence="2">DP5N28-2</strain>
    </source>
</reference>
<proteinExistence type="predicted"/>
<comment type="caution">
    <text evidence="2">The sequence shown here is derived from an EMBL/GenBank/DDBJ whole genome shotgun (WGS) entry which is preliminary data.</text>
</comment>
<dbReference type="AlphaFoldDB" id="A0A953HR28"/>
<dbReference type="Proteomes" id="UP000753961">
    <property type="component" value="Unassembled WGS sequence"/>
</dbReference>
<dbReference type="SMART" id="SM01321">
    <property type="entry name" value="Y1_Tnp"/>
    <property type="match status" value="1"/>
</dbReference>
<name>A0A953HR28_9BACT</name>
<dbReference type="GO" id="GO:0004803">
    <property type="term" value="F:transposase activity"/>
    <property type="evidence" value="ECO:0007669"/>
    <property type="project" value="InterPro"/>
</dbReference>
<sequence>MSKYQNKYRIESARAQWWNYGWNGAYFITICTAYREHFFGEIKEGKMILSNTGVIADVLWWQISYHASFVELGEFQVMPNHIHGIIILDRPDVEARPALPLHASDHPEIPGKNRLRNQGKNTVSSIVGGYKSAVTKYANRLKLPNGWQPRFHDHIIRDKAEFVRISNYIRNNLTHWKEDKFF</sequence>
<evidence type="ECO:0000259" key="1">
    <source>
        <dbReference type="SMART" id="SM01321"/>
    </source>
</evidence>
<organism evidence="2 3">
    <name type="scientific">Membranihabitans marinus</name>
    <dbReference type="NCBI Taxonomy" id="1227546"/>
    <lineage>
        <taxon>Bacteria</taxon>
        <taxon>Pseudomonadati</taxon>
        <taxon>Bacteroidota</taxon>
        <taxon>Saprospiria</taxon>
        <taxon>Saprospirales</taxon>
        <taxon>Saprospiraceae</taxon>
        <taxon>Membranihabitans</taxon>
    </lineage>
</organism>
<dbReference type="InterPro" id="IPR052715">
    <property type="entry name" value="RAYT_transposase"/>
</dbReference>
<dbReference type="PANTHER" id="PTHR36966:SF1">
    <property type="entry name" value="REP-ASSOCIATED TYROSINE TRANSPOSASE"/>
    <property type="match status" value="1"/>
</dbReference>
<evidence type="ECO:0000313" key="3">
    <source>
        <dbReference type="Proteomes" id="UP000753961"/>
    </source>
</evidence>
<dbReference type="EMBL" id="JAHVHU010000002">
    <property type="protein sequence ID" value="MBY5956830.1"/>
    <property type="molecule type" value="Genomic_DNA"/>
</dbReference>
<feature type="domain" description="Transposase IS200-like" evidence="1">
    <location>
        <begin position="21"/>
        <end position="172"/>
    </location>
</feature>
<protein>
    <recommendedName>
        <fullName evidence="1">Transposase IS200-like domain-containing protein</fullName>
    </recommendedName>
</protein>
<accession>A0A953HR28</accession>
<dbReference type="SUPFAM" id="SSF143422">
    <property type="entry name" value="Transposase IS200-like"/>
    <property type="match status" value="1"/>
</dbReference>
<dbReference type="GO" id="GO:0006313">
    <property type="term" value="P:DNA transposition"/>
    <property type="evidence" value="ECO:0007669"/>
    <property type="project" value="InterPro"/>
</dbReference>
<evidence type="ECO:0000313" key="2">
    <source>
        <dbReference type="EMBL" id="MBY5956830.1"/>
    </source>
</evidence>
<gene>
    <name evidence="2" type="ORF">KUV50_01695</name>
</gene>
<dbReference type="PANTHER" id="PTHR36966">
    <property type="entry name" value="REP-ASSOCIATED TYROSINE TRANSPOSASE"/>
    <property type="match status" value="1"/>
</dbReference>
<dbReference type="RefSeq" id="WP_222578349.1">
    <property type="nucleotide sequence ID" value="NZ_JAHVHU010000002.1"/>
</dbReference>
<keyword evidence="3" id="KW-1185">Reference proteome</keyword>
<dbReference type="Gene3D" id="3.30.70.1290">
    <property type="entry name" value="Transposase IS200-like"/>
    <property type="match status" value="1"/>
</dbReference>